<dbReference type="Proteomes" id="UP000178377">
    <property type="component" value="Unassembled WGS sequence"/>
</dbReference>
<dbReference type="InterPro" id="IPR002831">
    <property type="entry name" value="Tscrpt_reg_TrmB_N"/>
</dbReference>
<evidence type="ECO:0000259" key="1">
    <source>
        <dbReference type="Pfam" id="PF01978"/>
    </source>
</evidence>
<evidence type="ECO:0000313" key="3">
    <source>
        <dbReference type="Proteomes" id="UP000178377"/>
    </source>
</evidence>
<dbReference type="AlphaFoldDB" id="A0A1F5PKF5"/>
<dbReference type="SUPFAM" id="SSF46785">
    <property type="entry name" value="Winged helix' DNA-binding domain"/>
    <property type="match status" value="1"/>
</dbReference>
<dbReference type="Gene3D" id="1.10.10.10">
    <property type="entry name" value="Winged helix-like DNA-binding domain superfamily/Winged helix DNA-binding domain"/>
    <property type="match status" value="1"/>
</dbReference>
<sequence length="250" mass="28679">MENIEILEKIGLSEKESSVYLSLLELGVASVDIVAKKAGTKRPTTYLILDSLQKRGLVSMIPRAKKTLYQAESPQVIISDLNRRQELFQRFLPNLLALHNARKEKPAVQLYEGKQAVREIYERILSAKEVEFFSTIRDIVATYPDYPKLLNDQATAGKVIVREFLTRSAEDIAYAKVMQHNENFQQRFAPGKGEFLTDNCLFDGHVVFFSFQPYIFAVVITSQGIYQSLRNLFEYAWQAADEYEKVIKPK</sequence>
<feature type="domain" description="Transcription regulator TrmB N-terminal" evidence="1">
    <location>
        <begin position="7"/>
        <end position="74"/>
    </location>
</feature>
<name>A0A1F5PKF5_9BACT</name>
<accession>A0A1F5PKF5</accession>
<dbReference type="STRING" id="1817828.A2722_03225"/>
<gene>
    <name evidence="2" type="ORF">A2722_03225</name>
</gene>
<dbReference type="InterPro" id="IPR036390">
    <property type="entry name" value="WH_DNA-bd_sf"/>
</dbReference>
<evidence type="ECO:0000313" key="2">
    <source>
        <dbReference type="EMBL" id="OGE90428.1"/>
    </source>
</evidence>
<dbReference type="Pfam" id="PF01978">
    <property type="entry name" value="TrmB"/>
    <property type="match status" value="1"/>
</dbReference>
<dbReference type="PANTHER" id="PTHR34293:SF1">
    <property type="entry name" value="HTH-TYPE TRANSCRIPTIONAL REGULATOR TRMBL2"/>
    <property type="match status" value="1"/>
</dbReference>
<dbReference type="InterPro" id="IPR036388">
    <property type="entry name" value="WH-like_DNA-bd_sf"/>
</dbReference>
<organism evidence="2 3">
    <name type="scientific">Candidatus Doudnabacteria bacterium RIFCSPHIGHO2_01_FULL_50_11</name>
    <dbReference type="NCBI Taxonomy" id="1817828"/>
    <lineage>
        <taxon>Bacteria</taxon>
        <taxon>Candidatus Doudnaibacteriota</taxon>
    </lineage>
</organism>
<proteinExistence type="predicted"/>
<reference evidence="2 3" key="1">
    <citation type="journal article" date="2016" name="Nat. Commun.">
        <title>Thousands of microbial genomes shed light on interconnected biogeochemical processes in an aquifer system.</title>
        <authorList>
            <person name="Anantharaman K."/>
            <person name="Brown C.T."/>
            <person name="Hug L.A."/>
            <person name="Sharon I."/>
            <person name="Castelle C.J."/>
            <person name="Probst A.J."/>
            <person name="Thomas B.C."/>
            <person name="Singh A."/>
            <person name="Wilkins M.J."/>
            <person name="Karaoz U."/>
            <person name="Brodie E.L."/>
            <person name="Williams K.H."/>
            <person name="Hubbard S.S."/>
            <person name="Banfield J.F."/>
        </authorList>
    </citation>
    <scope>NUCLEOTIDE SEQUENCE [LARGE SCALE GENOMIC DNA]</scope>
</reference>
<dbReference type="EMBL" id="MFEO01000013">
    <property type="protein sequence ID" value="OGE90428.1"/>
    <property type="molecule type" value="Genomic_DNA"/>
</dbReference>
<dbReference type="PANTHER" id="PTHR34293">
    <property type="entry name" value="HTH-TYPE TRANSCRIPTIONAL REGULATOR TRMBL2"/>
    <property type="match status" value="1"/>
</dbReference>
<dbReference type="InterPro" id="IPR051797">
    <property type="entry name" value="TrmB-like"/>
</dbReference>
<comment type="caution">
    <text evidence="2">The sequence shown here is derived from an EMBL/GenBank/DDBJ whole genome shotgun (WGS) entry which is preliminary data.</text>
</comment>
<protein>
    <recommendedName>
        <fullName evidence="1">Transcription regulator TrmB N-terminal domain-containing protein</fullName>
    </recommendedName>
</protein>